<dbReference type="OMA" id="NYSPINR"/>
<dbReference type="PROSITE" id="PS50878">
    <property type="entry name" value="RT_POL"/>
    <property type="match status" value="1"/>
</dbReference>
<reference evidence="2 3" key="1">
    <citation type="journal article" date="2019" name="Proc. Natl. Acad. Sci. U.S.A.">
        <title>Regulatory changes in pterin and carotenoid genes underlie balanced color polymorphisms in the wall lizard.</title>
        <authorList>
            <person name="Andrade P."/>
            <person name="Pinho C."/>
            <person name="Perez I de Lanuza G."/>
            <person name="Afonso S."/>
            <person name="Brejcha J."/>
            <person name="Rubin C.J."/>
            <person name="Wallerman O."/>
            <person name="Pereira P."/>
            <person name="Sabatino S.J."/>
            <person name="Bellati A."/>
            <person name="Pellitteri-Rosa D."/>
            <person name="Bosakova Z."/>
            <person name="Bunikis I."/>
            <person name="Carretero M.A."/>
            <person name="Feiner N."/>
            <person name="Marsik P."/>
            <person name="Pauperio F."/>
            <person name="Salvi D."/>
            <person name="Soler L."/>
            <person name="While G.M."/>
            <person name="Uller T."/>
            <person name="Font E."/>
            <person name="Andersson L."/>
            <person name="Carneiro M."/>
        </authorList>
    </citation>
    <scope>NUCLEOTIDE SEQUENCE</scope>
</reference>
<dbReference type="PANTHER" id="PTHR31635">
    <property type="entry name" value="REVERSE TRANSCRIPTASE DOMAIN-CONTAINING PROTEIN-RELATED"/>
    <property type="match status" value="1"/>
</dbReference>
<feature type="domain" description="Reverse transcriptase" evidence="1">
    <location>
        <begin position="493"/>
        <end position="705"/>
    </location>
</feature>
<reference evidence="2" key="2">
    <citation type="submission" date="2025-08" db="UniProtKB">
        <authorList>
            <consortium name="Ensembl"/>
        </authorList>
    </citation>
    <scope>IDENTIFICATION</scope>
</reference>
<dbReference type="Pfam" id="PF00078">
    <property type="entry name" value="RVT_1"/>
    <property type="match status" value="1"/>
</dbReference>
<name>A0A670I0E5_PODMU</name>
<accession>A0A670I0E5</accession>
<protein>
    <recommendedName>
        <fullName evidence="1">Reverse transcriptase domain-containing protein</fullName>
    </recommendedName>
</protein>
<dbReference type="InterPro" id="IPR000477">
    <property type="entry name" value="RT_dom"/>
</dbReference>
<evidence type="ECO:0000259" key="1">
    <source>
        <dbReference type="PROSITE" id="PS50878"/>
    </source>
</evidence>
<reference evidence="2" key="3">
    <citation type="submission" date="2025-09" db="UniProtKB">
        <authorList>
            <consortium name="Ensembl"/>
        </authorList>
    </citation>
    <scope>IDENTIFICATION</scope>
</reference>
<evidence type="ECO:0000313" key="3">
    <source>
        <dbReference type="Proteomes" id="UP000472272"/>
    </source>
</evidence>
<dbReference type="SUPFAM" id="SSF56219">
    <property type="entry name" value="DNase I-like"/>
    <property type="match status" value="1"/>
</dbReference>
<dbReference type="PANTHER" id="PTHR31635:SF196">
    <property type="entry name" value="REVERSE TRANSCRIPTASE DOMAIN-CONTAINING PROTEIN-RELATED"/>
    <property type="match status" value="1"/>
</dbReference>
<dbReference type="InterPro" id="IPR036691">
    <property type="entry name" value="Endo/exonu/phosph_ase_sf"/>
</dbReference>
<dbReference type="AlphaFoldDB" id="A0A670I0E5"/>
<dbReference type="Proteomes" id="UP000472272">
    <property type="component" value="Chromosome 3"/>
</dbReference>
<dbReference type="Gene3D" id="3.60.10.10">
    <property type="entry name" value="Endonuclease/exonuclease/phosphatase"/>
    <property type="match status" value="1"/>
</dbReference>
<dbReference type="GeneTree" id="ENSGT01150000286916"/>
<dbReference type="SUPFAM" id="SSF56672">
    <property type="entry name" value="DNA/RNA polymerases"/>
    <property type="match status" value="1"/>
</dbReference>
<dbReference type="InterPro" id="IPR005135">
    <property type="entry name" value="Endo/exonuclease/phosphatase"/>
</dbReference>
<dbReference type="CDD" id="cd01650">
    <property type="entry name" value="RT_nLTR_like"/>
    <property type="match status" value="1"/>
</dbReference>
<dbReference type="Pfam" id="PF03372">
    <property type="entry name" value="Exo_endo_phos"/>
    <property type="match status" value="1"/>
</dbReference>
<dbReference type="GO" id="GO:0003824">
    <property type="term" value="F:catalytic activity"/>
    <property type="evidence" value="ECO:0007669"/>
    <property type="project" value="InterPro"/>
</dbReference>
<dbReference type="InterPro" id="IPR043502">
    <property type="entry name" value="DNA/RNA_pol_sf"/>
</dbReference>
<evidence type="ECO:0000313" key="2">
    <source>
        <dbReference type="Ensembl" id="ENSPMRP00000004887.1"/>
    </source>
</evidence>
<proteinExistence type="predicted"/>
<keyword evidence="3" id="KW-1185">Reference proteome</keyword>
<organism evidence="2 3">
    <name type="scientific">Podarcis muralis</name>
    <name type="common">Wall lizard</name>
    <name type="synonym">Lacerta muralis</name>
    <dbReference type="NCBI Taxonomy" id="64176"/>
    <lineage>
        <taxon>Eukaryota</taxon>
        <taxon>Metazoa</taxon>
        <taxon>Chordata</taxon>
        <taxon>Craniata</taxon>
        <taxon>Vertebrata</taxon>
        <taxon>Euteleostomi</taxon>
        <taxon>Lepidosauria</taxon>
        <taxon>Squamata</taxon>
        <taxon>Bifurcata</taxon>
        <taxon>Unidentata</taxon>
        <taxon>Episquamata</taxon>
        <taxon>Laterata</taxon>
        <taxon>Lacertibaenia</taxon>
        <taxon>Lacertidae</taxon>
        <taxon>Podarcis</taxon>
    </lineage>
</organism>
<dbReference type="CDD" id="cd09076">
    <property type="entry name" value="L1-EN"/>
    <property type="match status" value="1"/>
</dbReference>
<dbReference type="Ensembl" id="ENSPMRT00000005211.1">
    <property type="protein sequence ID" value="ENSPMRP00000004887.1"/>
    <property type="gene ID" value="ENSPMRG00000003360.1"/>
</dbReference>
<sequence length="705" mass="82017">MSLQLYSWNINGANSPEKRKRIFHILKKENLDIICLQETHVTRLHRKVLINKRLGQEFVSSDRVKKRGVVIYAKENLSPKFLFKDEQGRILAIEIQTQGEKVLVLGIYAPNEGKSEFYKKLHETLLDYLDYSNIIMMGDMNGVVSTLMDKSQNQNLTKDGRLPKTFFELIDNMDLIDLWRTRNPLGKEGTFFSEAHLSWTRIDQIWTSRGLAPKTTRVEICPKTCSDHNALKMEMRFTTADSFRWKMNDNLLRDQETVKKAQKAIKDYFEINLNTSVEKRIIWDASKAVMRGFLIQQNTIKKKLWNGKKDKILEKIREGEKKLRSNPKSKEILREIKFHQSQYTKLINQEVEWKIKQMKQRSFESANKCGKLLAWQLKKRQKLNYVTNLEVEGKSIQKPGEIRKCFQKYFKKLYTQEPEEANEIEQFLKDNGLPELSQEKRSILNCKITQQEIEDAIQNMQLGKSPGPDGLTSKYYRTLKDCLLQPLLEVCNQVMEGGRAPDTWKEAFITLIPKVETEKTQLKNYRPISLLNVDYKIFADILANRFKKVLNEVIHKDQAGFLPGRHLFDNTRNIIDILELLQTDINTKAVLIFIDAEKAFDNISWKFMKKNLEGMGVGKGFENGIEAIYSEQKAKLIVNNVVTEELHIEKGTRQGCPLSPLLFISVLEVLLNMIRRDQQVQGIRVGVKQYKLKAFADDLVLTLQE</sequence>